<evidence type="ECO:0000313" key="14">
    <source>
        <dbReference type="Proteomes" id="UP001224775"/>
    </source>
</evidence>
<feature type="region of interest" description="Disordered" evidence="6">
    <location>
        <begin position="1953"/>
        <end position="1980"/>
    </location>
</feature>
<keyword evidence="14" id="KW-1185">Reference proteome</keyword>
<dbReference type="InterPro" id="IPR056166">
    <property type="entry name" value="TPR_ELP1"/>
</dbReference>
<dbReference type="SUPFAM" id="SSF82171">
    <property type="entry name" value="DPP6 N-terminal domain-like"/>
    <property type="match status" value="1"/>
</dbReference>
<proteinExistence type="inferred from homology"/>
<dbReference type="GO" id="GO:0001522">
    <property type="term" value="P:pseudouridine synthesis"/>
    <property type="evidence" value="ECO:0007669"/>
    <property type="project" value="InterPro"/>
</dbReference>
<feature type="domain" description="ELP1 first N-terminal beta-propeller" evidence="9">
    <location>
        <begin position="802"/>
        <end position="982"/>
    </location>
</feature>
<accession>A0AAD8YD91</accession>
<dbReference type="InterPro" id="IPR006224">
    <property type="entry name" value="PsdUridine_synth_RluA-like_CS"/>
</dbReference>
<evidence type="ECO:0000259" key="11">
    <source>
        <dbReference type="Pfam" id="PF23878"/>
    </source>
</evidence>
<dbReference type="InterPro" id="IPR056165">
    <property type="entry name" value="Beta-prop_ELP1_2nd"/>
</dbReference>
<feature type="domain" description="ELP1 alpha-solenoid" evidence="12">
    <location>
        <begin position="1412"/>
        <end position="1637"/>
    </location>
</feature>
<reference evidence="13" key="1">
    <citation type="submission" date="2023-06" db="EMBL/GenBank/DDBJ databases">
        <title>Survivors Of The Sea: Transcriptome response of Skeletonema marinoi to long-term dormancy.</title>
        <authorList>
            <person name="Pinder M.I.M."/>
            <person name="Kourtchenko O."/>
            <person name="Robertson E.K."/>
            <person name="Larsson T."/>
            <person name="Maumus F."/>
            <person name="Osuna-Cruz C.M."/>
            <person name="Vancaester E."/>
            <person name="Stenow R."/>
            <person name="Vandepoele K."/>
            <person name="Ploug H."/>
            <person name="Bruchert V."/>
            <person name="Godhe A."/>
            <person name="Topel M."/>
        </authorList>
    </citation>
    <scope>NUCLEOTIDE SEQUENCE</scope>
    <source>
        <strain evidence="13">R05AC</strain>
    </source>
</reference>
<keyword evidence="4" id="KW-0963">Cytoplasm</keyword>
<dbReference type="Pfam" id="PF00849">
    <property type="entry name" value="PseudoU_synth_2"/>
    <property type="match status" value="1"/>
</dbReference>
<feature type="domain" description="ELP1 first N-terminal beta-propeller" evidence="9">
    <location>
        <begin position="692"/>
        <end position="786"/>
    </location>
</feature>
<feature type="compositionally biased region" description="Basic residues" evidence="6">
    <location>
        <begin position="1953"/>
        <end position="1976"/>
    </location>
</feature>
<dbReference type="CDD" id="cd02869">
    <property type="entry name" value="PseudoU_synth_RluA_like"/>
    <property type="match status" value="1"/>
</dbReference>
<sequence length="2093" mass="231041">MATLSILIAVIIASASAFSPPLLPVATRTITICDAKLNKIASDFNLDEILAAEKEFTNNDSDVTSSERGKSRRPRAKDKKKLKMKKQLERQQKEKAQNGNANAYAVAPEDGDGEESDANIDFESIDFLTCEMTTSLDGKRIDAVLVDLLNKEQDANTEANIRISRSQCGVLLSNQCVFVISPDDASDFLAKKNSEEAASISPELIEQYCSPIERKSHNLEANSILVYPSRQSLLSPSSAAMALLSNSIPPTEIIPQNIPLDILYEDEYMIVLNKAAGMVVHPAAGNWDNTVVNALAHYLMNESPYGSGEYFTKDTENTQNSNEEVDGEELNDDDDNMNDSVTNSISMLRPGIVHRLDKGTTGVLVVAKTRAALAKLSEAFANRRVKKQYIAVAIGHTGEDQWIDKPIGRHPLHRQRMRVVPDASPMKQIRLSATPKKQGRPAQSYVQTLHHDGKLSIVQVQIATGRTHQIRVHLQDHGTPIYGDDVYGFSDWNKALSSRRGITRPLLHAKRLEINHPITGEKLVFEAEPASDMKGLPFVYIWSTNLALQGEVCHVLPQPNGSGGSGHIVAVIGNAASADVTTYTDHVLDINIGGDDDVSPDQRSKRPPVVFVVTSQGKILALDEKDQLVWIVHLEKVVLDSNEENDEEISSDASLLDNQWFYAGSFMQEVSPDELDVDDGMGMDLNAQAGLHITCLSKAGHVISVSTDATTLIAMKGGASCEEGSECIGSFENGLECGGWSPDGEILALVTFAEEEEQEEGSDAKIPILMTMNTQYEILSEIRLDPCVAAECTASKEAFTHPNAISMCWRPDSSSLAVSTMDANVNNKPLRRVRTFSTTLQLISLSKEEDGSGRDVPNLLSISPTWAPAGCSHYVGVVQSSRPLTLKSAKSRQVSMQVAFMEPNGLRHRECKIHNTCVAKEEKDEITGVSFNLEGDLLAVTSTVTSLTDESIAQYGKVQLYHRSNYHWYLKTELRYDDHSTQSSSSALVSMATFSAEDPYKLTIALQRKNSGDDLLEWREYCFRWDSSNVYSHYQQSSALAISVDGKKLNFTPLDKAMVPPPMYAGYVELPAPVVGITSRPSFYHDSASQDGVRKIEFIATMSNGKLAMLQSGGKVKNGNTMIHGFEPPCLAATIDLQTINCVVGESETKSLQATSLRDLTIIDTDDNSYTVVALYSPQATQNQHLNFDNLVEMKISWGDSSETEQVDVDITITELLQLESRALRIVNWADTEYAPGARGSALIELNDGMLLEYNQGGTIETCEAGPLLEACPSIAGIFDAHSTEISATDPIDGSEACHDVHSQRLVVGLSSRYRLYCGERLLSSASSSFEVSLSHRFITHVTIGSRPHLHFLPIESLRDFDPFTESDNHAVLDGYEPRLVERGARLVSIFPLRPSLVLQMPRGNLEGISPRGLVLPYVMSKIQNGEIHEAFDIMRRQRVDLNLIVDLNPSNFLSCVADQLICQIEKIDSINLFISSLIDVDSTFKYPVPSWIRQGIPGATNVYGDDSKVNVVCRKMRELMLSVEKDGFTSSGKAVEKGHFLLPILSTFAKENPPKVEEALSLIKDSASSAQAKQSKGKSVLISEYVQSSIQYLAFLSDYELIFNTALGMYDFDLAKAVARHSQMDPKVYLPMLKRLRELPISLACFDVDVKLKRFESALRHLVASSSYNETDEEMANHKNKCMSFIEEHSLHKLGLELFQEDADFYRSIIVSLGERLLKERKSEEALTIFLLADPKCLDGGKRAARDCGDWKAYFACCAEDNETLSTDQVTNLAETISSKFGNMKDKSDDFAFAARILQDYCQDVGYAVDMLISGHLWSEGRRVAHLHNRPDLVKKCVDASVTYAQTCIDDLVDRASTFETTIARYAEVIELRRNAIKEAEEAGAEMHDDSASMFSMASTISNTSLSSSASGRSMGSVGSVGTVASVSTVISVGATSTFSFTGDVDNMKHKSKFNKIGRDKKKKQKKSRNSRRRKPGGEEELTELVATLTHGCPDEYYVAVISGTLIFLMQSGKRSMAEQLLDSYTSIETVVLKLQTERLDKDRKKQEEIERSTRMEGGIYQLVQHPCEKDIDAIRCKPLPETVTKVFSFLL</sequence>
<feature type="region of interest" description="Disordered" evidence="6">
    <location>
        <begin position="309"/>
        <end position="337"/>
    </location>
</feature>
<name>A0AAD8YD91_9STRA</name>
<dbReference type="InterPro" id="IPR020103">
    <property type="entry name" value="PsdUridine_synth_cat_dom_sf"/>
</dbReference>
<evidence type="ECO:0000256" key="1">
    <source>
        <dbReference type="ARBA" id="ARBA00004496"/>
    </source>
</evidence>
<dbReference type="Proteomes" id="UP001224775">
    <property type="component" value="Unassembled WGS sequence"/>
</dbReference>
<dbReference type="SUPFAM" id="SSF55120">
    <property type="entry name" value="Pseudouridine synthase"/>
    <property type="match status" value="1"/>
</dbReference>
<dbReference type="InterPro" id="IPR006849">
    <property type="entry name" value="Elp1"/>
</dbReference>
<dbReference type="PANTHER" id="PTHR12747:SF0">
    <property type="entry name" value="ELONGATOR COMPLEX PROTEIN 1"/>
    <property type="match status" value="1"/>
</dbReference>
<feature type="region of interest" description="Disordered" evidence="6">
    <location>
        <begin position="59"/>
        <end position="117"/>
    </location>
</feature>
<feature type="domain" description="ELP1 TPR" evidence="11">
    <location>
        <begin position="1647"/>
        <end position="1824"/>
    </location>
</feature>
<dbReference type="Gene3D" id="3.30.2350.10">
    <property type="entry name" value="Pseudouridine synthase"/>
    <property type="match status" value="1"/>
</dbReference>
<feature type="compositionally biased region" description="Basic and acidic residues" evidence="6">
    <location>
        <begin position="86"/>
        <end position="96"/>
    </location>
</feature>
<evidence type="ECO:0000256" key="3">
    <source>
        <dbReference type="ARBA" id="ARBA00006086"/>
    </source>
</evidence>
<feature type="domain" description="ELP1 N-terminal second beta-propeller" evidence="10">
    <location>
        <begin position="1044"/>
        <end position="1388"/>
    </location>
</feature>
<dbReference type="Pfam" id="PF04762">
    <property type="entry name" value="Beta-prop_ELP1_1st"/>
    <property type="match status" value="2"/>
</dbReference>
<feature type="compositionally biased region" description="Acidic residues" evidence="6">
    <location>
        <begin position="323"/>
        <end position="337"/>
    </location>
</feature>
<evidence type="ECO:0000313" key="13">
    <source>
        <dbReference type="EMBL" id="KAK1743161.1"/>
    </source>
</evidence>
<comment type="pathway">
    <text evidence="2">tRNA modification; 5-methoxycarbonylmethyl-2-thiouridine-tRNA biosynthesis.</text>
</comment>
<feature type="chain" id="PRO_5042274557" evidence="7">
    <location>
        <begin position="18"/>
        <end position="2093"/>
    </location>
</feature>
<organism evidence="13 14">
    <name type="scientific">Skeletonema marinoi</name>
    <dbReference type="NCBI Taxonomy" id="267567"/>
    <lineage>
        <taxon>Eukaryota</taxon>
        <taxon>Sar</taxon>
        <taxon>Stramenopiles</taxon>
        <taxon>Ochrophyta</taxon>
        <taxon>Bacillariophyta</taxon>
        <taxon>Coscinodiscophyceae</taxon>
        <taxon>Thalassiosirophycidae</taxon>
        <taxon>Thalassiosirales</taxon>
        <taxon>Skeletonemataceae</taxon>
        <taxon>Skeletonema</taxon>
        <taxon>Skeletonema marinoi-dohrnii complex</taxon>
    </lineage>
</organism>
<keyword evidence="5" id="KW-0819">tRNA processing</keyword>
<feature type="signal peptide" evidence="7">
    <location>
        <begin position="1"/>
        <end position="17"/>
    </location>
</feature>
<evidence type="ECO:0000256" key="4">
    <source>
        <dbReference type="ARBA" id="ARBA00022490"/>
    </source>
</evidence>
<evidence type="ECO:0000259" key="10">
    <source>
        <dbReference type="Pfam" id="PF23797"/>
    </source>
</evidence>
<evidence type="ECO:0000256" key="5">
    <source>
        <dbReference type="ARBA" id="ARBA00022694"/>
    </source>
</evidence>
<feature type="domain" description="Pseudouridine synthase RsuA/RluA-like" evidence="8">
    <location>
        <begin position="269"/>
        <end position="475"/>
    </location>
</feature>
<dbReference type="InterPro" id="IPR056167">
    <property type="entry name" value="A-sol_ELP1"/>
</dbReference>
<feature type="compositionally biased region" description="Basic residues" evidence="6">
    <location>
        <begin position="70"/>
        <end position="85"/>
    </location>
</feature>
<evidence type="ECO:0000259" key="9">
    <source>
        <dbReference type="Pfam" id="PF04762"/>
    </source>
</evidence>
<dbReference type="PROSITE" id="PS01129">
    <property type="entry name" value="PSI_RLU"/>
    <property type="match status" value="1"/>
</dbReference>
<dbReference type="PANTHER" id="PTHR12747">
    <property type="entry name" value="ELONGATOR COMPLEX PROTEIN 1"/>
    <property type="match status" value="1"/>
</dbReference>
<dbReference type="GO" id="GO:0005829">
    <property type="term" value="C:cytosol"/>
    <property type="evidence" value="ECO:0007669"/>
    <property type="project" value="TreeGrafter"/>
</dbReference>
<dbReference type="EMBL" id="JATAAI010000009">
    <property type="protein sequence ID" value="KAK1743161.1"/>
    <property type="molecule type" value="Genomic_DNA"/>
</dbReference>
<evidence type="ECO:0000256" key="6">
    <source>
        <dbReference type="SAM" id="MobiDB-lite"/>
    </source>
</evidence>
<dbReference type="Pfam" id="PF23797">
    <property type="entry name" value="Beta-prop_ELP1_2nd"/>
    <property type="match status" value="1"/>
</dbReference>
<evidence type="ECO:0000256" key="2">
    <source>
        <dbReference type="ARBA" id="ARBA00005043"/>
    </source>
</evidence>
<dbReference type="InterPro" id="IPR056164">
    <property type="entry name" value="Beta-prop_ELP1_1st"/>
</dbReference>
<comment type="similarity">
    <text evidence="3">Belongs to the ELP1/IKA1 family.</text>
</comment>
<evidence type="ECO:0000259" key="12">
    <source>
        <dbReference type="Pfam" id="PF23925"/>
    </source>
</evidence>
<evidence type="ECO:0000259" key="8">
    <source>
        <dbReference type="Pfam" id="PF00849"/>
    </source>
</evidence>
<dbReference type="InterPro" id="IPR006145">
    <property type="entry name" value="PsdUridine_synth_RsuA/RluA"/>
</dbReference>
<gene>
    <name evidence="13" type="ORF">QTG54_005782</name>
</gene>
<dbReference type="GO" id="GO:0033588">
    <property type="term" value="C:elongator holoenzyme complex"/>
    <property type="evidence" value="ECO:0007669"/>
    <property type="project" value="InterPro"/>
</dbReference>
<evidence type="ECO:0000256" key="7">
    <source>
        <dbReference type="SAM" id="SignalP"/>
    </source>
</evidence>
<protein>
    <submittedName>
        <fullName evidence="13">Elongator complex protein 1</fullName>
    </submittedName>
</protein>
<comment type="caution">
    <text evidence="13">The sequence shown here is derived from an EMBL/GenBank/DDBJ whole genome shotgun (WGS) entry which is preliminary data.</text>
</comment>
<dbReference type="GO" id="GO:0009982">
    <property type="term" value="F:pseudouridine synthase activity"/>
    <property type="evidence" value="ECO:0007669"/>
    <property type="project" value="InterPro"/>
</dbReference>
<dbReference type="GO" id="GO:0000049">
    <property type="term" value="F:tRNA binding"/>
    <property type="evidence" value="ECO:0007669"/>
    <property type="project" value="TreeGrafter"/>
</dbReference>
<comment type="subcellular location">
    <subcellularLocation>
        <location evidence="1">Cytoplasm</location>
    </subcellularLocation>
</comment>
<dbReference type="Pfam" id="PF23925">
    <property type="entry name" value="A-sol_ELP1"/>
    <property type="match status" value="1"/>
</dbReference>
<keyword evidence="7" id="KW-0732">Signal</keyword>
<dbReference type="GO" id="GO:0002926">
    <property type="term" value="P:tRNA wobble base 5-methoxycarbonylmethyl-2-thiouridinylation"/>
    <property type="evidence" value="ECO:0007669"/>
    <property type="project" value="TreeGrafter"/>
</dbReference>
<dbReference type="Pfam" id="PF23878">
    <property type="entry name" value="TPR_ELP1"/>
    <property type="match status" value="1"/>
</dbReference>